<organism evidence="1 2">
    <name type="scientific">Vararia minispora EC-137</name>
    <dbReference type="NCBI Taxonomy" id="1314806"/>
    <lineage>
        <taxon>Eukaryota</taxon>
        <taxon>Fungi</taxon>
        <taxon>Dikarya</taxon>
        <taxon>Basidiomycota</taxon>
        <taxon>Agaricomycotina</taxon>
        <taxon>Agaricomycetes</taxon>
        <taxon>Russulales</taxon>
        <taxon>Lachnocladiaceae</taxon>
        <taxon>Vararia</taxon>
    </lineage>
</organism>
<gene>
    <name evidence="1" type="ORF">K488DRAFT_67230</name>
</gene>
<evidence type="ECO:0000313" key="2">
    <source>
        <dbReference type="Proteomes" id="UP000814128"/>
    </source>
</evidence>
<dbReference type="EMBL" id="MU273466">
    <property type="protein sequence ID" value="KAI0037083.1"/>
    <property type="molecule type" value="Genomic_DNA"/>
</dbReference>
<reference evidence="1" key="1">
    <citation type="submission" date="2021-02" db="EMBL/GenBank/DDBJ databases">
        <authorList>
            <consortium name="DOE Joint Genome Institute"/>
            <person name="Ahrendt S."/>
            <person name="Looney B.P."/>
            <person name="Miyauchi S."/>
            <person name="Morin E."/>
            <person name="Drula E."/>
            <person name="Courty P.E."/>
            <person name="Chicoki N."/>
            <person name="Fauchery L."/>
            <person name="Kohler A."/>
            <person name="Kuo A."/>
            <person name="Labutti K."/>
            <person name="Pangilinan J."/>
            <person name="Lipzen A."/>
            <person name="Riley R."/>
            <person name="Andreopoulos W."/>
            <person name="He G."/>
            <person name="Johnson J."/>
            <person name="Barry K.W."/>
            <person name="Grigoriev I.V."/>
            <person name="Nagy L."/>
            <person name="Hibbett D."/>
            <person name="Henrissat B."/>
            <person name="Matheny P.B."/>
            <person name="Labbe J."/>
            <person name="Martin F."/>
        </authorList>
    </citation>
    <scope>NUCLEOTIDE SEQUENCE</scope>
    <source>
        <strain evidence="1">EC-137</strain>
    </source>
</reference>
<accession>A0ACB8QZD6</accession>
<comment type="caution">
    <text evidence="1">The sequence shown here is derived from an EMBL/GenBank/DDBJ whole genome shotgun (WGS) entry which is preliminary data.</text>
</comment>
<sequence>MTGDFGAGAKFRRLGLGFSLSRRRAGRGWSASRRMLDCSKWRLRDSATRSGSSRLPQPMDREKTDGKCPRLGDQGPGRQRRTAEPPQDMSSQAHTRVLATTLSPPLHRGHVCVTEDPQKIKIGEDDMLPRSVTIVLALVDMCIASWRGCGLAVAVTPRRDNGPRLCRRRRQAGDRRPGDLDRLAWALRSHR</sequence>
<name>A0ACB8QZD6_9AGAM</name>
<evidence type="ECO:0000313" key="1">
    <source>
        <dbReference type="EMBL" id="KAI0037083.1"/>
    </source>
</evidence>
<reference evidence="1" key="2">
    <citation type="journal article" date="2022" name="New Phytol.">
        <title>Evolutionary transition to the ectomycorrhizal habit in the genomes of a hyperdiverse lineage of mushroom-forming fungi.</title>
        <authorList>
            <person name="Looney B."/>
            <person name="Miyauchi S."/>
            <person name="Morin E."/>
            <person name="Drula E."/>
            <person name="Courty P.E."/>
            <person name="Kohler A."/>
            <person name="Kuo A."/>
            <person name="LaButti K."/>
            <person name="Pangilinan J."/>
            <person name="Lipzen A."/>
            <person name="Riley R."/>
            <person name="Andreopoulos W."/>
            <person name="He G."/>
            <person name="Johnson J."/>
            <person name="Nolan M."/>
            <person name="Tritt A."/>
            <person name="Barry K.W."/>
            <person name="Grigoriev I.V."/>
            <person name="Nagy L.G."/>
            <person name="Hibbett D."/>
            <person name="Henrissat B."/>
            <person name="Matheny P.B."/>
            <person name="Labbe J."/>
            <person name="Martin F.M."/>
        </authorList>
    </citation>
    <scope>NUCLEOTIDE SEQUENCE</scope>
    <source>
        <strain evidence="1">EC-137</strain>
    </source>
</reference>
<dbReference type="Proteomes" id="UP000814128">
    <property type="component" value="Unassembled WGS sequence"/>
</dbReference>
<proteinExistence type="predicted"/>
<keyword evidence="2" id="KW-1185">Reference proteome</keyword>
<protein>
    <submittedName>
        <fullName evidence="1">Uncharacterized protein</fullName>
    </submittedName>
</protein>